<feature type="domain" description="C2" evidence="1">
    <location>
        <begin position="8"/>
        <end position="104"/>
    </location>
</feature>
<dbReference type="GO" id="GO:0042043">
    <property type="term" value="F:neurexin family protein binding"/>
    <property type="evidence" value="ECO:0007669"/>
    <property type="project" value="TreeGrafter"/>
</dbReference>
<reference evidence="2" key="1">
    <citation type="submission" date="2012-09" db="EMBL/GenBank/DDBJ databases">
        <authorList>
            <person name="Martin A.A."/>
        </authorList>
    </citation>
    <scope>NUCLEOTIDE SEQUENCE</scope>
</reference>
<reference evidence="3" key="2">
    <citation type="submission" date="2017-02" db="UniProtKB">
        <authorList>
            <consortium name="WormBaseParasite"/>
        </authorList>
    </citation>
    <scope>IDENTIFICATION</scope>
</reference>
<dbReference type="Pfam" id="PF00168">
    <property type="entry name" value="C2"/>
    <property type="match status" value="1"/>
</dbReference>
<sequence length="104" mass="11892">MGKESHNNQCEIYLRIQFNGNKQHSNLSIFVGHVKHLALLTTGQAPDAYVKSYIRPDPHNLTKRKTQVVKASQNPTFNREVCLKLIIFSDTVIAYNCETTFLRS</sequence>
<dbReference type="PANTHER" id="PTHR45716:SF2">
    <property type="entry name" value="BITESIZE, ISOFORM I"/>
    <property type="match status" value="1"/>
</dbReference>
<dbReference type="InterPro" id="IPR000008">
    <property type="entry name" value="C2_dom"/>
</dbReference>
<dbReference type="STRING" id="6313.A0A0K0D868"/>
<dbReference type="PROSITE" id="PS50004">
    <property type="entry name" value="C2"/>
    <property type="match status" value="1"/>
</dbReference>
<evidence type="ECO:0000313" key="3">
    <source>
        <dbReference type="WBParaSite" id="ACAC_0000626301-mRNA-1"/>
    </source>
</evidence>
<keyword evidence="2" id="KW-1185">Reference proteome</keyword>
<dbReference type="InterPro" id="IPR035892">
    <property type="entry name" value="C2_domain_sf"/>
</dbReference>
<dbReference type="GO" id="GO:0006887">
    <property type="term" value="P:exocytosis"/>
    <property type="evidence" value="ECO:0007669"/>
    <property type="project" value="TreeGrafter"/>
</dbReference>
<proteinExistence type="predicted"/>
<dbReference type="WBParaSite" id="ACAC_0000626301-mRNA-1">
    <property type="protein sequence ID" value="ACAC_0000626301-mRNA-1"/>
    <property type="gene ID" value="ACAC_0000626301"/>
</dbReference>
<evidence type="ECO:0000313" key="2">
    <source>
        <dbReference type="Proteomes" id="UP000035642"/>
    </source>
</evidence>
<name>A0A0K0D868_ANGCA</name>
<protein>
    <submittedName>
        <fullName evidence="3">C2 domain-containing protein</fullName>
    </submittedName>
</protein>
<dbReference type="PANTHER" id="PTHR45716">
    <property type="entry name" value="BITESIZE, ISOFORM I"/>
    <property type="match status" value="1"/>
</dbReference>
<dbReference type="SUPFAM" id="SSF49562">
    <property type="entry name" value="C2 domain (Calcium/lipid-binding domain, CaLB)"/>
    <property type="match status" value="1"/>
</dbReference>
<dbReference type="AlphaFoldDB" id="A0A0K0D868"/>
<dbReference type="Gene3D" id="2.60.40.150">
    <property type="entry name" value="C2 domain"/>
    <property type="match status" value="1"/>
</dbReference>
<evidence type="ECO:0000259" key="1">
    <source>
        <dbReference type="PROSITE" id="PS50004"/>
    </source>
</evidence>
<accession>A0A0K0D868</accession>
<organism evidence="2 3">
    <name type="scientific">Angiostrongylus cantonensis</name>
    <name type="common">Rat lungworm</name>
    <dbReference type="NCBI Taxonomy" id="6313"/>
    <lineage>
        <taxon>Eukaryota</taxon>
        <taxon>Metazoa</taxon>
        <taxon>Ecdysozoa</taxon>
        <taxon>Nematoda</taxon>
        <taxon>Chromadorea</taxon>
        <taxon>Rhabditida</taxon>
        <taxon>Rhabditina</taxon>
        <taxon>Rhabditomorpha</taxon>
        <taxon>Strongyloidea</taxon>
        <taxon>Metastrongylidae</taxon>
        <taxon>Angiostrongylus</taxon>
    </lineage>
</organism>
<dbReference type="Proteomes" id="UP000035642">
    <property type="component" value="Unassembled WGS sequence"/>
</dbReference>